<dbReference type="PANTHER" id="PTHR30469:SF15">
    <property type="entry name" value="HLYD FAMILY OF SECRETION PROTEINS"/>
    <property type="match status" value="1"/>
</dbReference>
<protein>
    <submittedName>
        <fullName evidence="4">Efflux RND transporter periplasmic adaptor subunit</fullName>
    </submittedName>
</protein>
<dbReference type="EMBL" id="VWXX01000001">
    <property type="protein sequence ID" value="KAA6187711.1"/>
    <property type="molecule type" value="Genomic_DNA"/>
</dbReference>
<feature type="signal peptide" evidence="3">
    <location>
        <begin position="1"/>
        <end position="18"/>
    </location>
</feature>
<keyword evidence="2" id="KW-0175">Coiled coil</keyword>
<gene>
    <name evidence="4" type="ORF">F2Q65_00245</name>
</gene>
<comment type="caution">
    <text evidence="4">The sequence shown here is derived from an EMBL/GenBank/DDBJ whole genome shotgun (WGS) entry which is preliminary data.</text>
</comment>
<dbReference type="Gene3D" id="1.10.287.470">
    <property type="entry name" value="Helix hairpin bin"/>
    <property type="match status" value="1"/>
</dbReference>
<dbReference type="GO" id="GO:0015562">
    <property type="term" value="F:efflux transmembrane transporter activity"/>
    <property type="evidence" value="ECO:0007669"/>
    <property type="project" value="TreeGrafter"/>
</dbReference>
<sequence length="361" mass="38482">MAVMLALALVHGPAAALADETAATSASIPAVTAAADRAAVSVTTVPLATVLVPAQRDVPATVIAIDAPALGAEISARIESIAVRVGDRVQSGDPLVRLDCRVYQSRLAAAQASLAELEARRRFAQSQLDRALDLKRKDSISDEIVDQRRSELDSLSATMDVQRQTLVQAGLDVERCTVRAPFAGVVTERLADTGGLASPGTLLLRLVSTGRIELSARLREGDIAGLLQATALRFTHAGTDHAVEVRRVLPVVDERLRTREVRLAFRAEAAPTHPPVHPPAGAAGRLVWHDGQWRLPAQYLVRREGQLGLFHAEGARARFHPLPRAIEGQAAVVDLSGDTALIVDGRQRLRPGEAVVVVAED</sequence>
<reference evidence="4 5" key="1">
    <citation type="submission" date="2019-09" db="EMBL/GenBank/DDBJ databases">
        <title>Whole-genome sequence of the purple sulfur bacterium Thiohalocapsa marina DSM 19078.</title>
        <authorList>
            <person name="Kyndt J.A."/>
            <person name="Meyer T.E."/>
        </authorList>
    </citation>
    <scope>NUCLEOTIDE SEQUENCE [LARGE SCALE GENOMIC DNA]</scope>
    <source>
        <strain evidence="4 5">DSM 19078</strain>
    </source>
</reference>
<feature type="chain" id="PRO_5024411805" evidence="3">
    <location>
        <begin position="19"/>
        <end position="361"/>
    </location>
</feature>
<dbReference type="RefSeq" id="WP_150089224.1">
    <property type="nucleotide sequence ID" value="NZ_JBFUOH010000011.1"/>
</dbReference>
<evidence type="ECO:0000313" key="4">
    <source>
        <dbReference type="EMBL" id="KAA6187711.1"/>
    </source>
</evidence>
<name>A0A5M8FV46_9GAMM</name>
<dbReference type="AlphaFoldDB" id="A0A5M8FV46"/>
<dbReference type="Proteomes" id="UP000322981">
    <property type="component" value="Unassembled WGS sequence"/>
</dbReference>
<keyword evidence="3" id="KW-0732">Signal</keyword>
<feature type="coiled-coil region" evidence="2">
    <location>
        <begin position="100"/>
        <end position="134"/>
    </location>
</feature>
<dbReference type="Gene3D" id="2.40.50.100">
    <property type="match status" value="1"/>
</dbReference>
<evidence type="ECO:0000256" key="3">
    <source>
        <dbReference type="SAM" id="SignalP"/>
    </source>
</evidence>
<dbReference type="NCBIfam" id="TIGR01730">
    <property type="entry name" value="RND_mfp"/>
    <property type="match status" value="1"/>
</dbReference>
<dbReference type="InterPro" id="IPR006143">
    <property type="entry name" value="RND_pump_MFP"/>
</dbReference>
<keyword evidence="5" id="KW-1185">Reference proteome</keyword>
<dbReference type="SUPFAM" id="SSF111369">
    <property type="entry name" value="HlyD-like secretion proteins"/>
    <property type="match status" value="1"/>
</dbReference>
<dbReference type="PANTHER" id="PTHR30469">
    <property type="entry name" value="MULTIDRUG RESISTANCE PROTEIN MDTA"/>
    <property type="match status" value="1"/>
</dbReference>
<accession>A0A5M8FV46</accession>
<evidence type="ECO:0000256" key="2">
    <source>
        <dbReference type="SAM" id="Coils"/>
    </source>
</evidence>
<dbReference type="GO" id="GO:1990281">
    <property type="term" value="C:efflux pump complex"/>
    <property type="evidence" value="ECO:0007669"/>
    <property type="project" value="TreeGrafter"/>
</dbReference>
<comment type="similarity">
    <text evidence="1">Belongs to the membrane fusion protein (MFP) (TC 8.A.1) family.</text>
</comment>
<evidence type="ECO:0000313" key="5">
    <source>
        <dbReference type="Proteomes" id="UP000322981"/>
    </source>
</evidence>
<organism evidence="4 5">
    <name type="scientific">Thiohalocapsa marina</name>
    <dbReference type="NCBI Taxonomy" id="424902"/>
    <lineage>
        <taxon>Bacteria</taxon>
        <taxon>Pseudomonadati</taxon>
        <taxon>Pseudomonadota</taxon>
        <taxon>Gammaproteobacteria</taxon>
        <taxon>Chromatiales</taxon>
        <taxon>Chromatiaceae</taxon>
        <taxon>Thiohalocapsa</taxon>
    </lineage>
</organism>
<evidence type="ECO:0000256" key="1">
    <source>
        <dbReference type="ARBA" id="ARBA00009477"/>
    </source>
</evidence>
<dbReference type="OrthoDB" id="9806939at2"/>
<dbReference type="Gene3D" id="2.40.30.170">
    <property type="match status" value="1"/>
</dbReference>
<proteinExistence type="inferred from homology"/>